<protein>
    <recommendedName>
        <fullName evidence="6">Core-binding (CB) domain-containing protein</fullName>
    </recommendedName>
</protein>
<organism evidence="5">
    <name type="scientific">marine sediment metagenome</name>
    <dbReference type="NCBI Taxonomy" id="412755"/>
    <lineage>
        <taxon>unclassified sequences</taxon>
        <taxon>metagenomes</taxon>
        <taxon>ecological metagenomes</taxon>
    </lineage>
</organism>
<feature type="domain" description="Tyr recombinase" evidence="3">
    <location>
        <begin position="97"/>
        <end position="166"/>
    </location>
</feature>
<dbReference type="SUPFAM" id="SSF56349">
    <property type="entry name" value="DNA breaking-rejoining enzymes"/>
    <property type="match status" value="1"/>
</dbReference>
<dbReference type="InterPro" id="IPR044068">
    <property type="entry name" value="CB"/>
</dbReference>
<comment type="caution">
    <text evidence="5">The sequence shown here is derived from an EMBL/GenBank/DDBJ whole genome shotgun (WGS) entry which is preliminary data.</text>
</comment>
<dbReference type="AlphaFoldDB" id="A0A0F9A3R6"/>
<dbReference type="InterPro" id="IPR010998">
    <property type="entry name" value="Integrase_recombinase_N"/>
</dbReference>
<dbReference type="GO" id="GO:0006310">
    <property type="term" value="P:DNA recombination"/>
    <property type="evidence" value="ECO:0007669"/>
    <property type="project" value="UniProtKB-KW"/>
</dbReference>
<feature type="non-terminal residue" evidence="5">
    <location>
        <position position="166"/>
    </location>
</feature>
<dbReference type="GO" id="GO:0003677">
    <property type="term" value="F:DNA binding"/>
    <property type="evidence" value="ECO:0007669"/>
    <property type="project" value="UniProtKB-KW"/>
</dbReference>
<dbReference type="PROSITE" id="PS51898">
    <property type="entry name" value="TYR_RECOMBINASE"/>
    <property type="match status" value="1"/>
</dbReference>
<accession>A0A0F9A3R6</accession>
<dbReference type="PROSITE" id="PS51900">
    <property type="entry name" value="CB"/>
    <property type="match status" value="1"/>
</dbReference>
<dbReference type="InterPro" id="IPR013762">
    <property type="entry name" value="Integrase-like_cat_sf"/>
</dbReference>
<proteinExistence type="predicted"/>
<evidence type="ECO:0000259" key="4">
    <source>
        <dbReference type="PROSITE" id="PS51900"/>
    </source>
</evidence>
<dbReference type="GO" id="GO:0015074">
    <property type="term" value="P:DNA integration"/>
    <property type="evidence" value="ECO:0007669"/>
    <property type="project" value="InterPro"/>
</dbReference>
<keyword evidence="1" id="KW-0238">DNA-binding</keyword>
<sequence>MDKEALQQAVEEWLALRESEGLRPATLTTYRDHVHVFLLWLDGQELTPTTFHTFFREYGKGHSPASCRTIYTSMRVFLRGIEREELVGAMRKPRGDTAPKVIYTEGQMKALFQLLRADRTPTGLRDHAVVSLLRYCGLRASEACNLLLDDLLEREDAVYVRGGKSR</sequence>
<dbReference type="Pfam" id="PF00589">
    <property type="entry name" value="Phage_integrase"/>
    <property type="match status" value="1"/>
</dbReference>
<dbReference type="Gene3D" id="1.10.150.130">
    <property type="match status" value="1"/>
</dbReference>
<evidence type="ECO:0000313" key="5">
    <source>
        <dbReference type="EMBL" id="KKL04110.1"/>
    </source>
</evidence>
<evidence type="ECO:0000259" key="3">
    <source>
        <dbReference type="PROSITE" id="PS51898"/>
    </source>
</evidence>
<name>A0A0F9A3R6_9ZZZZ</name>
<dbReference type="InterPro" id="IPR002104">
    <property type="entry name" value="Integrase_catalytic"/>
</dbReference>
<dbReference type="InterPro" id="IPR011010">
    <property type="entry name" value="DNA_brk_join_enz"/>
</dbReference>
<evidence type="ECO:0000256" key="2">
    <source>
        <dbReference type="ARBA" id="ARBA00023172"/>
    </source>
</evidence>
<evidence type="ECO:0000256" key="1">
    <source>
        <dbReference type="ARBA" id="ARBA00023125"/>
    </source>
</evidence>
<gene>
    <name evidence="5" type="ORF">LCGC14_2619340</name>
</gene>
<dbReference type="Gene3D" id="1.10.443.10">
    <property type="entry name" value="Intergrase catalytic core"/>
    <property type="match status" value="1"/>
</dbReference>
<dbReference type="EMBL" id="LAZR01044661">
    <property type="protein sequence ID" value="KKL04110.1"/>
    <property type="molecule type" value="Genomic_DNA"/>
</dbReference>
<reference evidence="5" key="1">
    <citation type="journal article" date="2015" name="Nature">
        <title>Complex archaea that bridge the gap between prokaryotes and eukaryotes.</title>
        <authorList>
            <person name="Spang A."/>
            <person name="Saw J.H."/>
            <person name="Jorgensen S.L."/>
            <person name="Zaremba-Niedzwiedzka K."/>
            <person name="Martijn J."/>
            <person name="Lind A.E."/>
            <person name="van Eijk R."/>
            <person name="Schleper C."/>
            <person name="Guy L."/>
            <person name="Ettema T.J."/>
        </authorList>
    </citation>
    <scope>NUCLEOTIDE SEQUENCE</scope>
</reference>
<feature type="domain" description="Core-binding (CB)" evidence="4">
    <location>
        <begin position="4"/>
        <end position="82"/>
    </location>
</feature>
<keyword evidence="2" id="KW-0233">DNA recombination</keyword>
<evidence type="ECO:0008006" key="6">
    <source>
        <dbReference type="Google" id="ProtNLM"/>
    </source>
</evidence>